<dbReference type="PANTHER" id="PTHR43581:SF2">
    <property type="entry name" value="EXCINUCLEASE ATPASE SUBUNIT"/>
    <property type="match status" value="1"/>
</dbReference>
<dbReference type="Proteomes" id="UP000270530">
    <property type="component" value="Chromosome"/>
</dbReference>
<dbReference type="GO" id="GO:0016887">
    <property type="term" value="F:ATP hydrolysis activity"/>
    <property type="evidence" value="ECO:0007669"/>
    <property type="project" value="InterPro"/>
</dbReference>
<evidence type="ECO:0000313" key="2">
    <source>
        <dbReference type="EMBL" id="BBD80195.1"/>
    </source>
</evidence>
<dbReference type="InterPro" id="IPR051396">
    <property type="entry name" value="Bact_Antivir_Def_Nuclease"/>
</dbReference>
<dbReference type="RefSeq" id="WP_126537964.1">
    <property type="nucleotide sequence ID" value="NZ_AP018560.1"/>
</dbReference>
<dbReference type="SMART" id="SM00382">
    <property type="entry name" value="AAA"/>
    <property type="match status" value="1"/>
</dbReference>
<dbReference type="InterPro" id="IPR027417">
    <property type="entry name" value="P-loop_NTPase"/>
</dbReference>
<dbReference type="Gene3D" id="3.40.50.300">
    <property type="entry name" value="P-loop containing nucleotide triphosphate hydrolases"/>
    <property type="match status" value="1"/>
</dbReference>
<sequence length="506" mass="56685">MINEQEKEIGTQGAKLKKPTRINIVVGRNGSGKSTFLRELSKLGDDTSKYHVSYLSPERAGEFVDDANVSHNIQHNPTYLKGQRDKNQAADFKKASKLRLKELADRWGLRLDNDPEIRKDSSRTFDSEFLVHINQMLSNVTLRRERNGGFAFFALNGDSVTPAELSSGESEVVSLASEVMHFFDLCEATKTNLLILDEPDVHLHPDLQAKFARFVIGQIGRLSHDAQKSSYVILATHSTPMICEFAISPMCSIGTKELYLNSVTQRPIAETFKNIAPFFGHPLSRFIGGDVPLIVEGEDDVRVWNQACRTSEGKIRVFPCLAHSKPELNALERSCDGLMRAIYDDPKALSIRDGDGDKSRKEIGSEGCVVRHVLHCYEMENILLTDDCLSEMRNTWDEFKAKAETWIKSNQSHPEVNLLKQVIGSSDRGRDTKLKKLRNIIVGISEINKDWEIVVGQTIGRLAKNKDWPLGEFSLYEFVGAKAIASITNTKSESDLRGTTRSTVEA</sequence>
<reference evidence="3" key="1">
    <citation type="submission" date="2018-04" db="EMBL/GenBank/DDBJ databases">
        <authorList>
            <person name="Watanabe M."/>
            <person name="Kojima H."/>
        </authorList>
    </citation>
    <scope>NUCLEOTIDE SEQUENCE [LARGE SCALE GENOMIC DNA]</scope>
    <source>
        <strain evidence="3">Dysh456</strain>
    </source>
</reference>
<evidence type="ECO:0000313" key="3">
    <source>
        <dbReference type="Proteomes" id="UP000270530"/>
    </source>
</evidence>
<dbReference type="InterPro" id="IPR003959">
    <property type="entry name" value="ATPase_AAA_core"/>
</dbReference>
<feature type="domain" description="AAA+ ATPase" evidence="1">
    <location>
        <begin position="19"/>
        <end position="264"/>
    </location>
</feature>
<keyword evidence="3" id="KW-1185">Reference proteome</keyword>
<reference evidence="3" key="2">
    <citation type="submission" date="2018-06" db="EMBL/GenBank/DDBJ databases">
        <title>Genome sequence of Rhodanobacteraceae bacterium strain Dysh456.</title>
        <authorList>
            <person name="Fukui M."/>
        </authorList>
    </citation>
    <scope>NUCLEOTIDE SEQUENCE [LARGE SCALE GENOMIC DNA]</scope>
    <source>
        <strain evidence="3">Dysh456</strain>
    </source>
</reference>
<organism evidence="2 3">
    <name type="scientific">Aerosticca soli</name>
    <dbReference type="NCBI Taxonomy" id="2010829"/>
    <lineage>
        <taxon>Bacteria</taxon>
        <taxon>Pseudomonadati</taxon>
        <taxon>Pseudomonadota</taxon>
        <taxon>Gammaproteobacteria</taxon>
        <taxon>Lysobacterales</taxon>
        <taxon>Rhodanobacteraceae</taxon>
        <taxon>Aerosticca</taxon>
    </lineage>
</organism>
<dbReference type="PANTHER" id="PTHR43581">
    <property type="entry name" value="ATP/GTP PHOSPHATASE"/>
    <property type="match status" value="1"/>
</dbReference>
<proteinExistence type="predicted"/>
<accession>A0A2Z6E4Y2</accession>
<evidence type="ECO:0000259" key="1">
    <source>
        <dbReference type="SMART" id="SM00382"/>
    </source>
</evidence>
<dbReference type="OrthoDB" id="3322489at2"/>
<protein>
    <recommendedName>
        <fullName evidence="1">AAA+ ATPase domain-containing protein</fullName>
    </recommendedName>
</protein>
<dbReference type="SUPFAM" id="SSF52540">
    <property type="entry name" value="P-loop containing nucleoside triphosphate hydrolases"/>
    <property type="match status" value="1"/>
</dbReference>
<dbReference type="AlphaFoldDB" id="A0A2Z6E4Y2"/>
<dbReference type="InterPro" id="IPR003593">
    <property type="entry name" value="AAA+_ATPase"/>
</dbReference>
<name>A0A2Z6E4Y2_9GAMM</name>
<dbReference type="KEGG" id="rbd:ALSL_1540"/>
<dbReference type="Pfam" id="PF13304">
    <property type="entry name" value="AAA_21"/>
    <property type="match status" value="1"/>
</dbReference>
<dbReference type="GO" id="GO:0005524">
    <property type="term" value="F:ATP binding"/>
    <property type="evidence" value="ECO:0007669"/>
    <property type="project" value="InterPro"/>
</dbReference>
<dbReference type="EMBL" id="AP018560">
    <property type="protein sequence ID" value="BBD80195.1"/>
    <property type="molecule type" value="Genomic_DNA"/>
</dbReference>
<gene>
    <name evidence="2" type="ORF">ALSL_1540</name>
</gene>